<dbReference type="SUPFAM" id="SSF46689">
    <property type="entry name" value="Homeodomain-like"/>
    <property type="match status" value="1"/>
</dbReference>
<dbReference type="PANTHER" id="PTHR24340">
    <property type="entry name" value="HOMEOBOX PROTEIN NKX"/>
    <property type="match status" value="1"/>
</dbReference>
<dbReference type="InterPro" id="IPR050394">
    <property type="entry name" value="Homeobox_NK-like"/>
</dbReference>
<dbReference type="GO" id="GO:0000981">
    <property type="term" value="F:DNA-binding transcription factor activity, RNA polymerase II-specific"/>
    <property type="evidence" value="ECO:0007669"/>
    <property type="project" value="TreeGrafter"/>
</dbReference>
<evidence type="ECO:0000313" key="7">
    <source>
        <dbReference type="Proteomes" id="UP000784294"/>
    </source>
</evidence>
<keyword evidence="7" id="KW-1185">Reference proteome</keyword>
<feature type="region of interest" description="Disordered" evidence="4">
    <location>
        <begin position="1"/>
        <end position="31"/>
    </location>
</feature>
<comment type="subcellular location">
    <subcellularLocation>
        <location evidence="1 2 3">Nucleus</location>
    </subcellularLocation>
</comment>
<organism evidence="6 7">
    <name type="scientific">Protopolystoma xenopodis</name>
    <dbReference type="NCBI Taxonomy" id="117903"/>
    <lineage>
        <taxon>Eukaryota</taxon>
        <taxon>Metazoa</taxon>
        <taxon>Spiralia</taxon>
        <taxon>Lophotrochozoa</taxon>
        <taxon>Platyhelminthes</taxon>
        <taxon>Monogenea</taxon>
        <taxon>Polyopisthocotylea</taxon>
        <taxon>Polystomatidea</taxon>
        <taxon>Polystomatidae</taxon>
        <taxon>Protopolystoma</taxon>
    </lineage>
</organism>
<dbReference type="AlphaFoldDB" id="A0A448WM26"/>
<dbReference type="GO" id="GO:0030154">
    <property type="term" value="P:cell differentiation"/>
    <property type="evidence" value="ECO:0007669"/>
    <property type="project" value="TreeGrafter"/>
</dbReference>
<dbReference type="InterPro" id="IPR001356">
    <property type="entry name" value="HD"/>
</dbReference>
<dbReference type="Pfam" id="PF00046">
    <property type="entry name" value="Homeodomain"/>
    <property type="match status" value="1"/>
</dbReference>
<dbReference type="EMBL" id="CAAALY010023331">
    <property type="protein sequence ID" value="VEL15070.1"/>
    <property type="molecule type" value="Genomic_DNA"/>
</dbReference>
<evidence type="ECO:0000259" key="5">
    <source>
        <dbReference type="PROSITE" id="PS50071"/>
    </source>
</evidence>
<dbReference type="GO" id="GO:0000978">
    <property type="term" value="F:RNA polymerase II cis-regulatory region sequence-specific DNA binding"/>
    <property type="evidence" value="ECO:0007669"/>
    <property type="project" value="TreeGrafter"/>
</dbReference>
<sequence length="256" mass="27476">MGGRNHSSSSGSVSPNSCGLHSNPHHRNNLLLDGSSAYLDVGLNASAASANGRRRVDPAVEHSTSSLGSGRKAPKQPVAKPTQTGPGCRFAMKRSDTGRPGRQRSKFPANVSVNELAWSHTSEGGNRGGQIDRNGEEEGEEDEVDGDDCLATAESEHVAMTSGGCLVGTAETVNSSGGDNCNMRSCGSTNNSVGGNEFVLMRQRTKRKPRILFSQTQVYELERRFKTQRYLSAPEREQVATLLKMSPQQVRTLSND</sequence>
<dbReference type="SMART" id="SM00389">
    <property type="entry name" value="HOX"/>
    <property type="match status" value="1"/>
</dbReference>
<dbReference type="GO" id="GO:0005634">
    <property type="term" value="C:nucleus"/>
    <property type="evidence" value="ECO:0007669"/>
    <property type="project" value="UniProtKB-SubCell"/>
</dbReference>
<keyword evidence="2 3" id="KW-0238">DNA-binding</keyword>
<accession>A0A448WM26</accession>
<feature type="domain" description="Homeobox" evidence="5">
    <location>
        <begin position="204"/>
        <end position="256"/>
    </location>
</feature>
<dbReference type="InterPro" id="IPR009057">
    <property type="entry name" value="Homeodomain-like_sf"/>
</dbReference>
<keyword evidence="2 3" id="KW-0539">Nucleus</keyword>
<dbReference type="CDD" id="cd00086">
    <property type="entry name" value="homeodomain"/>
    <property type="match status" value="1"/>
</dbReference>
<gene>
    <name evidence="6" type="ORF">PXEA_LOCUS8510</name>
</gene>
<evidence type="ECO:0000256" key="1">
    <source>
        <dbReference type="ARBA" id="ARBA00004123"/>
    </source>
</evidence>
<feature type="compositionally biased region" description="Low complexity" evidence="4">
    <location>
        <begin position="7"/>
        <end position="17"/>
    </location>
</feature>
<evidence type="ECO:0000313" key="6">
    <source>
        <dbReference type="EMBL" id="VEL15070.1"/>
    </source>
</evidence>
<evidence type="ECO:0000256" key="4">
    <source>
        <dbReference type="SAM" id="MobiDB-lite"/>
    </source>
</evidence>
<dbReference type="OrthoDB" id="3137333at2759"/>
<evidence type="ECO:0000256" key="3">
    <source>
        <dbReference type="RuleBase" id="RU000682"/>
    </source>
</evidence>
<dbReference type="Gene3D" id="1.10.10.60">
    <property type="entry name" value="Homeodomain-like"/>
    <property type="match status" value="1"/>
</dbReference>
<feature type="compositionally biased region" description="Acidic residues" evidence="4">
    <location>
        <begin position="135"/>
        <end position="145"/>
    </location>
</feature>
<dbReference type="PROSITE" id="PS50071">
    <property type="entry name" value="HOMEOBOX_2"/>
    <property type="match status" value="1"/>
</dbReference>
<protein>
    <recommendedName>
        <fullName evidence="5">Homeobox domain-containing protein</fullName>
    </recommendedName>
</protein>
<feature type="region of interest" description="Disordered" evidence="4">
    <location>
        <begin position="47"/>
        <end position="145"/>
    </location>
</feature>
<dbReference type="Proteomes" id="UP000784294">
    <property type="component" value="Unassembled WGS sequence"/>
</dbReference>
<reference evidence="6" key="1">
    <citation type="submission" date="2018-11" db="EMBL/GenBank/DDBJ databases">
        <authorList>
            <consortium name="Pathogen Informatics"/>
        </authorList>
    </citation>
    <scope>NUCLEOTIDE SEQUENCE</scope>
</reference>
<comment type="caution">
    <text evidence="6">The sequence shown here is derived from an EMBL/GenBank/DDBJ whole genome shotgun (WGS) entry which is preliminary data.</text>
</comment>
<keyword evidence="2 3" id="KW-0371">Homeobox</keyword>
<evidence type="ECO:0000256" key="2">
    <source>
        <dbReference type="PROSITE-ProRule" id="PRU00108"/>
    </source>
</evidence>
<name>A0A448WM26_9PLAT</name>
<proteinExistence type="predicted"/>